<organism evidence="2 3">
    <name type="scientific">Scytonema hofmannii FACHB-248</name>
    <dbReference type="NCBI Taxonomy" id="1842502"/>
    <lineage>
        <taxon>Bacteria</taxon>
        <taxon>Bacillati</taxon>
        <taxon>Cyanobacteriota</taxon>
        <taxon>Cyanophyceae</taxon>
        <taxon>Nostocales</taxon>
        <taxon>Scytonemataceae</taxon>
        <taxon>Scytonema</taxon>
    </lineage>
</organism>
<keyword evidence="1" id="KW-0732">Signal</keyword>
<reference evidence="2 3" key="1">
    <citation type="journal article" date="2020" name="ISME J.">
        <title>Comparative genomics reveals insights into cyanobacterial evolution and habitat adaptation.</title>
        <authorList>
            <person name="Chen M.Y."/>
            <person name="Teng W.K."/>
            <person name="Zhao L."/>
            <person name="Hu C.X."/>
            <person name="Zhou Y.K."/>
            <person name="Han B.P."/>
            <person name="Song L.R."/>
            <person name="Shu W.S."/>
        </authorList>
    </citation>
    <scope>NUCLEOTIDE SEQUENCE [LARGE SCALE GENOMIC DNA]</scope>
    <source>
        <strain evidence="2 3">FACHB-248</strain>
    </source>
</reference>
<dbReference type="Pfam" id="PF00805">
    <property type="entry name" value="Pentapeptide"/>
    <property type="match status" value="1"/>
</dbReference>
<feature type="signal peptide" evidence="1">
    <location>
        <begin position="1"/>
        <end position="20"/>
    </location>
</feature>
<comment type="caution">
    <text evidence="2">The sequence shown here is derived from an EMBL/GenBank/DDBJ whole genome shotgun (WGS) entry which is preliminary data.</text>
</comment>
<feature type="chain" id="PRO_5045992263" evidence="1">
    <location>
        <begin position="21"/>
        <end position="76"/>
    </location>
</feature>
<proteinExistence type="predicted"/>
<dbReference type="Gene3D" id="2.160.20.80">
    <property type="entry name" value="E3 ubiquitin-protein ligase SopA"/>
    <property type="match status" value="1"/>
</dbReference>
<evidence type="ECO:0000313" key="3">
    <source>
        <dbReference type="Proteomes" id="UP000660380"/>
    </source>
</evidence>
<name>A0ABR8GPC9_9CYAN</name>
<dbReference type="SUPFAM" id="SSF141571">
    <property type="entry name" value="Pentapeptide repeat-like"/>
    <property type="match status" value="1"/>
</dbReference>
<dbReference type="PROSITE" id="PS51257">
    <property type="entry name" value="PROKAR_LIPOPROTEIN"/>
    <property type="match status" value="1"/>
</dbReference>
<dbReference type="RefSeq" id="WP_029637649.1">
    <property type="nucleotide sequence ID" value="NZ_JACJTA010000017.1"/>
</dbReference>
<keyword evidence="3" id="KW-1185">Reference proteome</keyword>
<evidence type="ECO:0000256" key="1">
    <source>
        <dbReference type="SAM" id="SignalP"/>
    </source>
</evidence>
<evidence type="ECO:0000313" key="2">
    <source>
        <dbReference type="EMBL" id="MBD2604990.1"/>
    </source>
</evidence>
<accession>A0ABR8GPC9</accession>
<dbReference type="EMBL" id="JACJTA010000017">
    <property type="protein sequence ID" value="MBD2604990.1"/>
    <property type="molecule type" value="Genomic_DNA"/>
</dbReference>
<dbReference type="InterPro" id="IPR001646">
    <property type="entry name" value="5peptide_repeat"/>
</dbReference>
<gene>
    <name evidence="2" type="ORF">H6G81_10720</name>
</gene>
<dbReference type="Proteomes" id="UP000660380">
    <property type="component" value="Unassembled WGS sequence"/>
</dbReference>
<sequence length="76" mass="8171">MNLKKIIVSALLLTFLSSCKDCQAKRTSNPNHIKQLLTTKKCPKCDLGGADLAGADLREAELSNAKLDGANPIRFG</sequence>
<protein>
    <submittedName>
        <fullName evidence="2">Pentapeptide repeat-containing protein</fullName>
    </submittedName>
</protein>